<dbReference type="GO" id="GO:0016765">
    <property type="term" value="F:transferase activity, transferring alkyl or aryl (other than methyl) groups"/>
    <property type="evidence" value="ECO:0007669"/>
    <property type="project" value="InterPro"/>
</dbReference>
<comment type="subcellular location">
    <subcellularLocation>
        <location evidence="1">Membrane</location>
        <topology evidence="1">Multi-pass membrane protein</topology>
    </subcellularLocation>
</comment>
<name>A0AAE3ZDG6_9ACTN</name>
<dbReference type="AlphaFoldDB" id="A0AAE3ZDG6"/>
<reference evidence="7" key="1">
    <citation type="submission" date="2023-07" db="EMBL/GenBank/DDBJ databases">
        <title>Sequencing the genomes of 1000 actinobacteria strains.</title>
        <authorList>
            <person name="Klenk H.-P."/>
        </authorList>
    </citation>
    <scope>NUCLEOTIDE SEQUENCE</scope>
    <source>
        <strain evidence="7">DSM 45977</strain>
    </source>
</reference>
<dbReference type="GO" id="GO:0016020">
    <property type="term" value="C:membrane"/>
    <property type="evidence" value="ECO:0007669"/>
    <property type="project" value="UniProtKB-SubCell"/>
</dbReference>
<dbReference type="InterPro" id="IPR044878">
    <property type="entry name" value="UbiA_sf"/>
</dbReference>
<feature type="region of interest" description="Disordered" evidence="5">
    <location>
        <begin position="1"/>
        <end position="69"/>
    </location>
</feature>
<organism evidence="7 8">
    <name type="scientific">Haloactinomyces albus</name>
    <dbReference type="NCBI Taxonomy" id="1352928"/>
    <lineage>
        <taxon>Bacteria</taxon>
        <taxon>Bacillati</taxon>
        <taxon>Actinomycetota</taxon>
        <taxon>Actinomycetes</taxon>
        <taxon>Actinopolysporales</taxon>
        <taxon>Actinopolysporaceae</taxon>
        <taxon>Haloactinomyces</taxon>
    </lineage>
</organism>
<dbReference type="RefSeq" id="WP_310272926.1">
    <property type="nucleotide sequence ID" value="NZ_JAVDXW010000001.1"/>
</dbReference>
<evidence type="ECO:0000256" key="4">
    <source>
        <dbReference type="ARBA" id="ARBA00023136"/>
    </source>
</evidence>
<feature type="transmembrane region" description="Helical" evidence="6">
    <location>
        <begin position="303"/>
        <end position="323"/>
    </location>
</feature>
<evidence type="ECO:0000313" key="7">
    <source>
        <dbReference type="EMBL" id="MDR7301875.1"/>
    </source>
</evidence>
<feature type="transmembrane region" description="Helical" evidence="6">
    <location>
        <begin position="206"/>
        <end position="225"/>
    </location>
</feature>
<dbReference type="NCBIfam" id="NF008978">
    <property type="entry name" value="PRK12324.1-4"/>
    <property type="match status" value="1"/>
</dbReference>
<evidence type="ECO:0000256" key="3">
    <source>
        <dbReference type="ARBA" id="ARBA00022989"/>
    </source>
</evidence>
<comment type="caution">
    <text evidence="7">The sequence shown here is derived from an EMBL/GenBank/DDBJ whole genome shotgun (WGS) entry which is preliminary data.</text>
</comment>
<feature type="transmembrane region" description="Helical" evidence="6">
    <location>
        <begin position="111"/>
        <end position="131"/>
    </location>
</feature>
<keyword evidence="2 6" id="KW-0812">Transmembrane</keyword>
<feature type="transmembrane region" description="Helical" evidence="6">
    <location>
        <begin position="343"/>
        <end position="360"/>
    </location>
</feature>
<keyword evidence="7" id="KW-0808">Transferase</keyword>
<evidence type="ECO:0000313" key="8">
    <source>
        <dbReference type="Proteomes" id="UP001180845"/>
    </source>
</evidence>
<feature type="transmembrane region" description="Helical" evidence="6">
    <location>
        <begin position="181"/>
        <end position="199"/>
    </location>
</feature>
<feature type="compositionally biased region" description="Basic and acidic residues" evidence="5">
    <location>
        <begin position="33"/>
        <end position="42"/>
    </location>
</feature>
<dbReference type="Gene3D" id="1.10.357.140">
    <property type="entry name" value="UbiA prenyltransferase"/>
    <property type="match status" value="1"/>
</dbReference>
<feature type="transmembrane region" description="Helical" evidence="6">
    <location>
        <begin position="276"/>
        <end position="297"/>
    </location>
</feature>
<accession>A0AAE3ZDG6</accession>
<dbReference type="InterPro" id="IPR000537">
    <property type="entry name" value="UbiA_prenyltransferase"/>
</dbReference>
<evidence type="ECO:0000256" key="2">
    <source>
        <dbReference type="ARBA" id="ARBA00022692"/>
    </source>
</evidence>
<keyword evidence="4 6" id="KW-0472">Membrane</keyword>
<gene>
    <name evidence="7" type="ORF">JOF55_002056</name>
</gene>
<sequence length="361" mass="38250">MSDKNETGAGVSEHPGTEEGAALPARNGATAKETLRTEPARLDEDEDGIVAAEEEPTAPETPRSEAVSQAGTVGGLVKGLVREARPKQWVKNVLVLAAVFTAGQIGNPGVLLYSAIAFVVFSMAASGIYFVNDAKDVESDRAHPTKCKRPIAAGLVPLPVAYAVAAVLLVGSIVISALASTPLAIVMFVYVAVQLGYCFGLKHQPVIDLCIVSSGFLLRAVAGGAAAQLYISQWFLLVTAFGSLFMVAGKRYAEIILAQNTGAKIRKSLEAYSPSYLRFVWAISAAIVIMTYSLWAFEIRETVSSIWSTVSIVPMVIAILRYAVDVDKGGAGEPEEVVLKDKILIVLGAALVCCLLLAFYL</sequence>
<feature type="compositionally biased region" description="Acidic residues" evidence="5">
    <location>
        <begin position="43"/>
        <end position="57"/>
    </location>
</feature>
<dbReference type="EC" id="2.4.2.45" evidence="7"/>
<feature type="transmembrane region" description="Helical" evidence="6">
    <location>
        <begin position="151"/>
        <end position="175"/>
    </location>
</feature>
<feature type="transmembrane region" description="Helical" evidence="6">
    <location>
        <begin position="89"/>
        <end position="105"/>
    </location>
</feature>
<evidence type="ECO:0000256" key="1">
    <source>
        <dbReference type="ARBA" id="ARBA00004141"/>
    </source>
</evidence>
<dbReference type="CDD" id="cd13963">
    <property type="entry name" value="PT_UbiA_2"/>
    <property type="match status" value="1"/>
</dbReference>
<evidence type="ECO:0000256" key="5">
    <source>
        <dbReference type="SAM" id="MobiDB-lite"/>
    </source>
</evidence>
<keyword evidence="3 6" id="KW-1133">Transmembrane helix</keyword>
<dbReference type="Pfam" id="PF01040">
    <property type="entry name" value="UbiA"/>
    <property type="match status" value="1"/>
</dbReference>
<evidence type="ECO:0000256" key="6">
    <source>
        <dbReference type="SAM" id="Phobius"/>
    </source>
</evidence>
<dbReference type="GO" id="GO:0016757">
    <property type="term" value="F:glycosyltransferase activity"/>
    <property type="evidence" value="ECO:0007669"/>
    <property type="project" value="UniProtKB-KW"/>
</dbReference>
<dbReference type="Proteomes" id="UP001180845">
    <property type="component" value="Unassembled WGS sequence"/>
</dbReference>
<keyword evidence="7" id="KW-0328">Glycosyltransferase</keyword>
<proteinExistence type="predicted"/>
<protein>
    <submittedName>
        <fullName evidence="7">Decaprenyl-phosphate phosphoribosyltransferase</fullName>
        <ecNumber evidence="7">2.4.2.45</ecNumber>
    </submittedName>
</protein>
<dbReference type="EMBL" id="JAVDXW010000001">
    <property type="protein sequence ID" value="MDR7301875.1"/>
    <property type="molecule type" value="Genomic_DNA"/>
</dbReference>
<keyword evidence="8" id="KW-1185">Reference proteome</keyword>